<dbReference type="PROSITE" id="PS51849">
    <property type="entry name" value="RSGI_N"/>
    <property type="match status" value="1"/>
</dbReference>
<keyword evidence="4 7" id="KW-1133">Transmembrane helix</keyword>
<evidence type="ECO:0000256" key="6">
    <source>
        <dbReference type="SAM" id="MobiDB-lite"/>
    </source>
</evidence>
<evidence type="ECO:0000256" key="4">
    <source>
        <dbReference type="ARBA" id="ARBA00022989"/>
    </source>
</evidence>
<evidence type="ECO:0000313" key="9">
    <source>
        <dbReference type="EMBL" id="WWD85141.1"/>
    </source>
</evidence>
<keyword evidence="5 7" id="KW-0472">Membrane</keyword>
<keyword evidence="3 7" id="KW-0812">Transmembrane</keyword>
<accession>A0ABZ2EZ07</accession>
<evidence type="ECO:0000256" key="5">
    <source>
        <dbReference type="ARBA" id="ARBA00023136"/>
    </source>
</evidence>
<dbReference type="RefSeq" id="WP_018592187.1">
    <property type="nucleotide sequence ID" value="NZ_AUUB01000014.1"/>
</dbReference>
<feature type="transmembrane region" description="Helical" evidence="7">
    <location>
        <begin position="60"/>
        <end position="78"/>
    </location>
</feature>
<dbReference type="EMBL" id="CP117523">
    <property type="protein sequence ID" value="WWD85141.1"/>
    <property type="molecule type" value="Genomic_DNA"/>
</dbReference>
<protein>
    <submittedName>
        <fullName evidence="9">Anti-sigma-I factor RsgI6</fullName>
        <ecNumber evidence="9">3.2.1.8</ecNumber>
    </submittedName>
</protein>
<proteinExistence type="predicted"/>
<reference evidence="9 10" key="1">
    <citation type="journal article" date="2023" name="PLoS ONE">
        <title>Genome-based metabolic and phylogenomic analysis of three Terrisporobacter species.</title>
        <authorList>
            <person name="Boer T."/>
            <person name="Bengelsdorf F.R."/>
            <person name="Bomeke M."/>
            <person name="Daniel R."/>
            <person name="Poehlein A."/>
        </authorList>
    </citation>
    <scope>NUCLEOTIDE SEQUENCE [LARGE SCALE GENOMIC DNA]</scope>
    <source>
        <strain evidence="9 10">DSM 1288</strain>
    </source>
</reference>
<keyword evidence="9" id="KW-0326">Glycosidase</keyword>
<dbReference type="InterPro" id="IPR024449">
    <property type="entry name" value="Anti-sigma_RsgI_N"/>
</dbReference>
<name>A0ABZ2EZ07_9FIRM</name>
<evidence type="ECO:0000259" key="8">
    <source>
        <dbReference type="PROSITE" id="PS51849"/>
    </source>
</evidence>
<dbReference type="Pfam" id="PF12791">
    <property type="entry name" value="RsgI_N"/>
    <property type="match status" value="1"/>
</dbReference>
<keyword evidence="10" id="KW-1185">Reference proteome</keyword>
<comment type="subcellular location">
    <subcellularLocation>
        <location evidence="1">Cell membrane</location>
        <topology evidence="1">Single-pass membrane protein</topology>
    </subcellularLocation>
</comment>
<feature type="region of interest" description="Disordered" evidence="6">
    <location>
        <begin position="249"/>
        <end position="292"/>
    </location>
</feature>
<keyword evidence="2" id="KW-1003">Cell membrane</keyword>
<organism evidence="9 10">
    <name type="scientific">Terrisporobacter glycolicus ATCC 14880 = DSM 1288</name>
    <dbReference type="NCBI Taxonomy" id="1121315"/>
    <lineage>
        <taxon>Bacteria</taxon>
        <taxon>Bacillati</taxon>
        <taxon>Bacillota</taxon>
        <taxon>Clostridia</taxon>
        <taxon>Peptostreptococcales</taxon>
        <taxon>Peptostreptococcaceae</taxon>
        <taxon>Terrisporobacter</taxon>
    </lineage>
</organism>
<dbReference type="GO" id="GO:0031176">
    <property type="term" value="F:endo-1,4-beta-xylanase activity"/>
    <property type="evidence" value="ECO:0007669"/>
    <property type="project" value="UniProtKB-EC"/>
</dbReference>
<dbReference type="EC" id="3.2.1.8" evidence="9"/>
<dbReference type="Pfam" id="PF23750">
    <property type="entry name" value="RsgI_M"/>
    <property type="match status" value="1"/>
</dbReference>
<dbReference type="Proteomes" id="UP001348492">
    <property type="component" value="Chromosome"/>
</dbReference>
<evidence type="ECO:0000256" key="1">
    <source>
        <dbReference type="ARBA" id="ARBA00004162"/>
    </source>
</evidence>
<evidence type="ECO:0000256" key="7">
    <source>
        <dbReference type="SAM" id="Phobius"/>
    </source>
</evidence>
<evidence type="ECO:0000313" key="10">
    <source>
        <dbReference type="Proteomes" id="UP001348492"/>
    </source>
</evidence>
<evidence type="ECO:0000256" key="3">
    <source>
        <dbReference type="ARBA" id="ARBA00022692"/>
    </source>
</evidence>
<sequence>MYNKGIILEVKEKYSLVLKDDSTVVRIRNKENMQVGDTIFFLEEDLYELTKSRNTMKNKIIPILTIAAMLVLLVVPIVKNNTTGGTYALMSIDINPSIEFELDKNKNIVNIYGVNDDGKTINLEELKGKTLEEGIKILEQYLSKNHGDSKEGIVGFTFTNKISNDKYESEVKDTVSKGLNNTKFVYLKGTEEDIALAKEKGVSIGRYEALCDLDEDILEDTIENMSVDEIMSLLGTNGKDNVYLNEEVMDELQDELEDRTENESDDDDDDEDDDNNDEDDDDDDEDDEDDED</sequence>
<evidence type="ECO:0000256" key="2">
    <source>
        <dbReference type="ARBA" id="ARBA00022475"/>
    </source>
</evidence>
<dbReference type="InterPro" id="IPR055431">
    <property type="entry name" value="RsgI_M"/>
</dbReference>
<gene>
    <name evidence="9" type="primary">rsgI6</name>
    <name evidence="9" type="ORF">TEGL_35950</name>
</gene>
<feature type="domain" description="RsgI N-terminal anti-sigma" evidence="8">
    <location>
        <begin position="3"/>
        <end position="50"/>
    </location>
</feature>
<keyword evidence="9" id="KW-0378">Hydrolase</keyword>